<accession>A0A0U5GDK2</accession>
<proteinExistence type="predicted"/>
<dbReference type="Proteomes" id="UP000054771">
    <property type="component" value="Unassembled WGS sequence"/>
</dbReference>
<dbReference type="STRING" id="454130.A0A0U5GDK2"/>
<dbReference type="EMBL" id="CDMC01000018">
    <property type="protein sequence ID" value="CEL10386.1"/>
    <property type="molecule type" value="Genomic_DNA"/>
</dbReference>
<keyword evidence="2" id="KW-1185">Reference proteome</keyword>
<dbReference type="OMA" id="SFRRWEF"/>
<name>A0A0U5GDK2_ASPCI</name>
<evidence type="ECO:0000313" key="1">
    <source>
        <dbReference type="EMBL" id="CEL10386.1"/>
    </source>
</evidence>
<dbReference type="PANTHER" id="PTHR38797">
    <property type="entry name" value="NUCLEAR PORE COMPLEX PROTEIN NUP85-RELATED"/>
    <property type="match status" value="1"/>
</dbReference>
<protein>
    <submittedName>
        <fullName evidence="1">Uncharacterized protein</fullName>
    </submittedName>
</protein>
<dbReference type="AlphaFoldDB" id="A0A0U5GDK2"/>
<sequence length="274" mass="30963">MSLNLKLEGFDENEIPSGQTYSDLHVLHILNEFLQPNSRKPLQETVDSILALLPENAPLSNEVWSAGTVIIEIAGQIPYSHPAQLKLAILVEQLSKADKFIDKPDEKGIRYSCQRLKEALRDSYNGPNDEIPTEWPGLNAFYAHLDARHVFNNHPTYMIWTMRSAFEENAEDDPEYFPGMKDQCVLAAAQYILWSGQEQFKRIGFSGDVDEDLLRAWKPGPLYGGKAAFGLERWRFWKAGFQAAAEDFELGKEARDVADRAAGLMDALENALLF</sequence>
<dbReference type="InterPro" id="IPR053204">
    <property type="entry name" value="Oxopyrrolidines_Biosynth-assoc"/>
</dbReference>
<organism evidence="1 2">
    <name type="scientific">Aspergillus calidoustus</name>
    <dbReference type="NCBI Taxonomy" id="454130"/>
    <lineage>
        <taxon>Eukaryota</taxon>
        <taxon>Fungi</taxon>
        <taxon>Dikarya</taxon>
        <taxon>Ascomycota</taxon>
        <taxon>Pezizomycotina</taxon>
        <taxon>Eurotiomycetes</taxon>
        <taxon>Eurotiomycetidae</taxon>
        <taxon>Eurotiales</taxon>
        <taxon>Aspergillaceae</taxon>
        <taxon>Aspergillus</taxon>
        <taxon>Aspergillus subgen. Nidulantes</taxon>
    </lineage>
</organism>
<reference evidence="2" key="1">
    <citation type="journal article" date="2016" name="Genome Announc.">
        <title>Draft genome sequences of fungus Aspergillus calidoustus.</title>
        <authorList>
            <person name="Horn F."/>
            <person name="Linde J."/>
            <person name="Mattern D.J."/>
            <person name="Walther G."/>
            <person name="Guthke R."/>
            <person name="Scherlach K."/>
            <person name="Martin K."/>
            <person name="Brakhage A.A."/>
            <person name="Petzke L."/>
            <person name="Valiante V."/>
        </authorList>
    </citation>
    <scope>NUCLEOTIDE SEQUENCE [LARGE SCALE GENOMIC DNA]</scope>
    <source>
        <strain evidence="2">SF006504</strain>
    </source>
</reference>
<evidence type="ECO:0000313" key="2">
    <source>
        <dbReference type="Proteomes" id="UP000054771"/>
    </source>
</evidence>
<dbReference type="Pfam" id="PF12311">
    <property type="entry name" value="DUF3632"/>
    <property type="match status" value="1"/>
</dbReference>
<dbReference type="InterPro" id="IPR022085">
    <property type="entry name" value="OpdG"/>
</dbReference>
<dbReference type="OrthoDB" id="3350591at2759"/>
<dbReference type="PANTHER" id="PTHR38797:SF4">
    <property type="entry name" value="NUCLEAR PORE COMPLEX PROTEIN NUP85"/>
    <property type="match status" value="1"/>
</dbReference>
<gene>
    <name evidence="1" type="ORF">ASPCAL13507</name>
</gene>